<dbReference type="Proteomes" id="UP000796880">
    <property type="component" value="Unassembled WGS sequence"/>
</dbReference>
<sequence length="96" mass="11131">MEMKNIRIDEGINEFGWSNDIWQLSNRFLELDFYVGREAKIENGRDYHKISTSSSLQAEHWKTPKKGWFKANVDASFKNGQAALAIVVRDDHGRLC</sequence>
<name>A0A8K0H0A3_9ROSA</name>
<protein>
    <submittedName>
        <fullName evidence="1">Uncharacterized protein</fullName>
    </submittedName>
</protein>
<dbReference type="EMBL" id="VOIH02000006">
    <property type="protein sequence ID" value="KAF3443280.1"/>
    <property type="molecule type" value="Genomic_DNA"/>
</dbReference>
<accession>A0A8K0H0A3</accession>
<gene>
    <name evidence="1" type="ORF">FNV43_RR12962</name>
</gene>
<evidence type="ECO:0000313" key="1">
    <source>
        <dbReference type="EMBL" id="KAF3443280.1"/>
    </source>
</evidence>
<keyword evidence="2" id="KW-1185">Reference proteome</keyword>
<organism evidence="1 2">
    <name type="scientific">Rhamnella rubrinervis</name>
    <dbReference type="NCBI Taxonomy" id="2594499"/>
    <lineage>
        <taxon>Eukaryota</taxon>
        <taxon>Viridiplantae</taxon>
        <taxon>Streptophyta</taxon>
        <taxon>Embryophyta</taxon>
        <taxon>Tracheophyta</taxon>
        <taxon>Spermatophyta</taxon>
        <taxon>Magnoliopsida</taxon>
        <taxon>eudicotyledons</taxon>
        <taxon>Gunneridae</taxon>
        <taxon>Pentapetalae</taxon>
        <taxon>rosids</taxon>
        <taxon>fabids</taxon>
        <taxon>Rosales</taxon>
        <taxon>Rhamnaceae</taxon>
        <taxon>rhamnoid group</taxon>
        <taxon>Rhamneae</taxon>
        <taxon>Rhamnella</taxon>
    </lineage>
</organism>
<evidence type="ECO:0000313" key="2">
    <source>
        <dbReference type="Proteomes" id="UP000796880"/>
    </source>
</evidence>
<reference evidence="1" key="1">
    <citation type="submission" date="2020-03" db="EMBL/GenBank/DDBJ databases">
        <title>A high-quality chromosome-level genome assembly of a woody plant with both climbing and erect habits, Rhamnella rubrinervis.</title>
        <authorList>
            <person name="Lu Z."/>
            <person name="Yang Y."/>
            <person name="Zhu X."/>
            <person name="Sun Y."/>
        </authorList>
    </citation>
    <scope>NUCLEOTIDE SEQUENCE</scope>
    <source>
        <strain evidence="1">BYM</strain>
        <tissue evidence="1">Leaf</tissue>
    </source>
</reference>
<dbReference type="OrthoDB" id="1721580at2759"/>
<dbReference type="AlphaFoldDB" id="A0A8K0H0A3"/>
<proteinExistence type="predicted"/>
<comment type="caution">
    <text evidence="1">The sequence shown here is derived from an EMBL/GenBank/DDBJ whole genome shotgun (WGS) entry which is preliminary data.</text>
</comment>